<organism evidence="1 2">
    <name type="scientific">Clostridium septicum</name>
    <dbReference type="NCBI Taxonomy" id="1504"/>
    <lineage>
        <taxon>Bacteria</taxon>
        <taxon>Bacillati</taxon>
        <taxon>Bacillota</taxon>
        <taxon>Clostridia</taxon>
        <taxon>Eubacteriales</taxon>
        <taxon>Clostridiaceae</taxon>
        <taxon>Clostridium</taxon>
    </lineage>
</organism>
<dbReference type="EMBL" id="CP023671">
    <property type="protein sequence ID" value="AYE35869.1"/>
    <property type="molecule type" value="Genomic_DNA"/>
</dbReference>
<reference evidence="1 2" key="1">
    <citation type="submission" date="2017-09" db="EMBL/GenBank/DDBJ databases">
        <authorList>
            <person name="Thomas P."/>
            <person name="Seyboldt C."/>
        </authorList>
    </citation>
    <scope>NUCLEOTIDE SEQUENCE [LARGE SCALE GENOMIC DNA]</scope>
    <source>
        <strain evidence="1 2">DSM 7534</strain>
    </source>
</reference>
<evidence type="ECO:0008006" key="3">
    <source>
        <dbReference type="Google" id="ProtNLM"/>
    </source>
</evidence>
<dbReference type="Proteomes" id="UP000280586">
    <property type="component" value="Chromosome"/>
</dbReference>
<dbReference type="KEGG" id="csep:CP523_12885"/>
<evidence type="ECO:0000313" key="2">
    <source>
        <dbReference type="Proteomes" id="UP000280586"/>
    </source>
</evidence>
<protein>
    <recommendedName>
        <fullName evidence="3">PTS EIIB type-1 domain-containing protein</fullName>
    </recommendedName>
</protein>
<gene>
    <name evidence="1" type="ORF">CP523_12885</name>
</gene>
<accession>A0A9N7JP82</accession>
<evidence type="ECO:0000313" key="1">
    <source>
        <dbReference type="EMBL" id="AYE35869.1"/>
    </source>
</evidence>
<name>A0A9N7JP82_CLOSE</name>
<proteinExistence type="predicted"/>
<dbReference type="AlphaFoldDB" id="A0A9N7JP82"/>
<sequence>MDTSKNIVSTSYCATRLRLVLYICSNYTSYCCSGLTYGVIL</sequence>